<gene>
    <name evidence="2" type="ORF">LEP1GSC008_1466</name>
</gene>
<proteinExistence type="predicted"/>
<protein>
    <submittedName>
        <fullName evidence="2">Uncharacterized protein</fullName>
    </submittedName>
</protein>
<dbReference type="PATRIC" id="fig|1240687.3.peg.396"/>
<accession>M6FBY2</accession>
<feature type="compositionally biased region" description="Pro residues" evidence="1">
    <location>
        <begin position="43"/>
        <end position="54"/>
    </location>
</feature>
<feature type="region of interest" description="Disordered" evidence="1">
    <location>
        <begin position="1"/>
        <end position="54"/>
    </location>
</feature>
<evidence type="ECO:0000313" key="2">
    <source>
        <dbReference type="EMBL" id="EMK25920.1"/>
    </source>
</evidence>
<dbReference type="OrthoDB" id="345835at2"/>
<reference evidence="2 3" key="1">
    <citation type="submission" date="2013-01" db="EMBL/GenBank/DDBJ databases">
        <authorList>
            <person name="Harkins D.M."/>
            <person name="Durkin A.S."/>
            <person name="Brinkac L.M."/>
            <person name="Haft D.H."/>
            <person name="Selengut J.D."/>
            <person name="Sanka R."/>
            <person name="DePew J."/>
            <person name="Purushe J."/>
            <person name="Galloway R.L."/>
            <person name="Vinetz J.M."/>
            <person name="Sutton G.G."/>
            <person name="Nierman W.C."/>
            <person name="Fouts D.E."/>
        </authorList>
    </citation>
    <scope>NUCLEOTIDE SEQUENCE [LARGE SCALE GENOMIC DNA]</scope>
    <source>
        <strain evidence="2 3">Nikolaevo</strain>
    </source>
</reference>
<organism evidence="2 3">
    <name type="scientific">Leptospira kirschneri serovar Bulgarica str. Nikolaevo</name>
    <dbReference type="NCBI Taxonomy" id="1240687"/>
    <lineage>
        <taxon>Bacteria</taxon>
        <taxon>Pseudomonadati</taxon>
        <taxon>Spirochaetota</taxon>
        <taxon>Spirochaetia</taxon>
        <taxon>Leptospirales</taxon>
        <taxon>Leptospiraceae</taxon>
        <taxon>Leptospira</taxon>
    </lineage>
</organism>
<comment type="caution">
    <text evidence="2">The sequence shown here is derived from an EMBL/GenBank/DDBJ whole genome shotgun (WGS) entry which is preliminary data.</text>
</comment>
<dbReference type="EMBL" id="ANCE01000024">
    <property type="protein sequence ID" value="EMK25920.1"/>
    <property type="molecule type" value="Genomic_DNA"/>
</dbReference>
<dbReference type="AlphaFoldDB" id="M6FBY2"/>
<sequence>MRGFMADEKKGSTDIRHDGQIKPITEGFMKGNIKNNTNESKPNTPPPPQKNNKK</sequence>
<feature type="compositionally biased region" description="Basic and acidic residues" evidence="1">
    <location>
        <begin position="1"/>
        <end position="20"/>
    </location>
</feature>
<name>M6FBY2_9LEPT</name>
<evidence type="ECO:0000256" key="1">
    <source>
        <dbReference type="SAM" id="MobiDB-lite"/>
    </source>
</evidence>
<evidence type="ECO:0000313" key="3">
    <source>
        <dbReference type="Proteomes" id="UP000011980"/>
    </source>
</evidence>
<dbReference type="Proteomes" id="UP000011980">
    <property type="component" value="Unassembled WGS sequence"/>
</dbReference>